<keyword evidence="4" id="KW-1185">Reference proteome</keyword>
<proteinExistence type="predicted"/>
<keyword evidence="2" id="KW-0472">Membrane</keyword>
<feature type="transmembrane region" description="Helical" evidence="2">
    <location>
        <begin position="37"/>
        <end position="59"/>
    </location>
</feature>
<feature type="region of interest" description="Disordered" evidence="1">
    <location>
        <begin position="1"/>
        <end position="27"/>
    </location>
</feature>
<evidence type="ECO:0000256" key="1">
    <source>
        <dbReference type="SAM" id="MobiDB-lite"/>
    </source>
</evidence>
<dbReference type="Proteomes" id="UP001550210">
    <property type="component" value="Unassembled WGS sequence"/>
</dbReference>
<dbReference type="EMBL" id="JBEXPZ010000039">
    <property type="protein sequence ID" value="MET9848355.1"/>
    <property type="molecule type" value="Genomic_DNA"/>
</dbReference>
<dbReference type="InterPro" id="IPR039708">
    <property type="entry name" value="MT1774/Rv1733c-like"/>
</dbReference>
<evidence type="ECO:0008006" key="5">
    <source>
        <dbReference type="Google" id="ProtNLM"/>
    </source>
</evidence>
<evidence type="ECO:0000313" key="3">
    <source>
        <dbReference type="EMBL" id="MET9848355.1"/>
    </source>
</evidence>
<reference evidence="3 4" key="1">
    <citation type="submission" date="2024-06" db="EMBL/GenBank/DDBJ databases">
        <title>The Natural Products Discovery Center: Release of the First 8490 Sequenced Strains for Exploring Actinobacteria Biosynthetic Diversity.</title>
        <authorList>
            <person name="Kalkreuter E."/>
            <person name="Kautsar S.A."/>
            <person name="Yang D."/>
            <person name="Bader C.D."/>
            <person name="Teijaro C.N."/>
            <person name="Fluegel L."/>
            <person name="Davis C.M."/>
            <person name="Simpson J.R."/>
            <person name="Lauterbach L."/>
            <person name="Steele A.D."/>
            <person name="Gui C."/>
            <person name="Meng S."/>
            <person name="Li G."/>
            <person name="Viehrig K."/>
            <person name="Ye F."/>
            <person name="Su P."/>
            <person name="Kiefer A.F."/>
            <person name="Nichols A."/>
            <person name="Cepeda A.J."/>
            <person name="Yan W."/>
            <person name="Fan B."/>
            <person name="Jiang Y."/>
            <person name="Adhikari A."/>
            <person name="Zheng C.-J."/>
            <person name="Schuster L."/>
            <person name="Cowan T.M."/>
            <person name="Smanski M.J."/>
            <person name="Chevrette M.G."/>
            <person name="De Carvalho L.P.S."/>
            <person name="Shen B."/>
        </authorList>
    </citation>
    <scope>NUCLEOTIDE SEQUENCE [LARGE SCALE GENOMIC DNA]</scope>
    <source>
        <strain evidence="3 4">NPDC006434</strain>
    </source>
</reference>
<keyword evidence="2" id="KW-0812">Transmembrane</keyword>
<gene>
    <name evidence="3" type="ORF">ABZZ21_28205</name>
</gene>
<dbReference type="PANTHER" id="PTHR42305:SF1">
    <property type="entry name" value="MEMBRANE PROTEIN RV1733C-RELATED"/>
    <property type="match status" value="1"/>
</dbReference>
<protein>
    <recommendedName>
        <fullName evidence="5">Transmembrane protein</fullName>
    </recommendedName>
</protein>
<dbReference type="RefSeq" id="WP_355400185.1">
    <property type="nucleotide sequence ID" value="NZ_JBEXPZ010000039.1"/>
</dbReference>
<keyword evidence="2" id="KW-1133">Transmembrane helix</keyword>
<sequence length="201" mass="22004">MSTRNSPHASGPLPPRQEHASKGANPLRRTSDRFESWFRGLLTLVLLLGLPMAALSAGLTAYESSMRTVHAQSADRHEVTARLTMNVKGVATDGKRQAQVRWTDDNGTVRTGTTLVKSGTPKGATVRAWADRDGGITSPPMSELNATTTGWFVGGMAAIGVVAGFYAARAGMRHVLDRRRYAQWDAEWDLVEPLWSARFRR</sequence>
<organism evidence="3 4">
    <name type="scientific">Streptomyces ossamyceticus</name>
    <dbReference type="NCBI Taxonomy" id="249581"/>
    <lineage>
        <taxon>Bacteria</taxon>
        <taxon>Bacillati</taxon>
        <taxon>Actinomycetota</taxon>
        <taxon>Actinomycetes</taxon>
        <taxon>Kitasatosporales</taxon>
        <taxon>Streptomycetaceae</taxon>
        <taxon>Streptomyces</taxon>
    </lineage>
</organism>
<accession>A0ABV2V3F2</accession>
<feature type="transmembrane region" description="Helical" evidence="2">
    <location>
        <begin position="149"/>
        <end position="168"/>
    </location>
</feature>
<evidence type="ECO:0000256" key="2">
    <source>
        <dbReference type="SAM" id="Phobius"/>
    </source>
</evidence>
<name>A0ABV2V3F2_9ACTN</name>
<comment type="caution">
    <text evidence="3">The sequence shown here is derived from an EMBL/GenBank/DDBJ whole genome shotgun (WGS) entry which is preliminary data.</text>
</comment>
<evidence type="ECO:0000313" key="4">
    <source>
        <dbReference type="Proteomes" id="UP001550210"/>
    </source>
</evidence>
<dbReference type="PANTHER" id="PTHR42305">
    <property type="entry name" value="MEMBRANE PROTEIN RV1733C-RELATED"/>
    <property type="match status" value="1"/>
</dbReference>